<dbReference type="GO" id="GO:0051276">
    <property type="term" value="P:chromosome organization"/>
    <property type="evidence" value="ECO:0007669"/>
    <property type="project" value="InterPro"/>
</dbReference>
<evidence type="ECO:0000259" key="2">
    <source>
        <dbReference type="Pfam" id="PF10553"/>
    </source>
</evidence>
<dbReference type="InterPro" id="IPR043928">
    <property type="entry name" value="DNVP"/>
</dbReference>
<evidence type="ECO:0000256" key="1">
    <source>
        <dbReference type="SAM" id="Coils"/>
    </source>
</evidence>
<protein>
    <recommendedName>
        <fullName evidence="2">MSV199 domain-containing protein</fullName>
    </recommendedName>
</protein>
<organism evidence="3">
    <name type="scientific">viral metagenome</name>
    <dbReference type="NCBI Taxonomy" id="1070528"/>
    <lineage>
        <taxon>unclassified sequences</taxon>
        <taxon>metagenomes</taxon>
        <taxon>organismal metagenomes</taxon>
    </lineage>
</organism>
<dbReference type="EMBL" id="MN738922">
    <property type="protein sequence ID" value="QHT31500.1"/>
    <property type="molecule type" value="Genomic_DNA"/>
</dbReference>
<dbReference type="Pfam" id="PF10553">
    <property type="entry name" value="MSV199"/>
    <property type="match status" value="1"/>
</dbReference>
<dbReference type="GO" id="GO:0003677">
    <property type="term" value="F:DNA binding"/>
    <property type="evidence" value="ECO:0007669"/>
    <property type="project" value="InterPro"/>
</dbReference>
<dbReference type="Pfam" id="PF19060">
    <property type="entry name" value="DVNP"/>
    <property type="match status" value="1"/>
</dbReference>
<proteinExistence type="predicted"/>
<dbReference type="AlphaFoldDB" id="A0A6C0ET93"/>
<keyword evidence="1" id="KW-0175">Coiled coil</keyword>
<name>A0A6C0ET93_9ZZZZ</name>
<sequence length="473" mass="55818">MSKIDIVELIEQNPITKLNGDYHNKLITKIKETFNDTQQQMFVASFYCYLNCDKKNDFIIDLDNVWKWLGFNQKVKAKILLENHFILNKDYTKSLSHTGKQTTHTKGGQNKELFMLNIDTFKKFCLKAGTKKADEVHEYYIKLEETLHQVIQEESNELKLQLENYKNQQVNLQNQIVTNEKDKLVIREKTILQQFPNNTQCVYYGIIDNVSNQNEKLIKFGNSNNLKNRVYKHKDTYSNFYLVNAFKVDNKLQIENAIKDNKFFNERIRNITLKNKKYIELLCIDNVTFSELDKIIKEIITSIEYSPENYIKILQENTYLKKKLEIKNENNNTNDLILLQSENTRLKVQNIKLMKKISAFKNNPNYHLIIESIQKEDIENYIDTTNQLKQKMYSCNILNKNKEGKYFCNDIVYDSLIGSREDVWNCKAYKTSGGLIKEDFILNHKGKIVSKKKSISEYTIDRFKLHGINTTTQ</sequence>
<reference evidence="3" key="1">
    <citation type="journal article" date="2020" name="Nature">
        <title>Giant virus diversity and host interactions through global metagenomics.</title>
        <authorList>
            <person name="Schulz F."/>
            <person name="Roux S."/>
            <person name="Paez-Espino D."/>
            <person name="Jungbluth S."/>
            <person name="Walsh D.A."/>
            <person name="Denef V.J."/>
            <person name="McMahon K.D."/>
            <person name="Konstantinidis K.T."/>
            <person name="Eloe-Fadrosh E.A."/>
            <person name="Kyrpides N.C."/>
            <person name="Woyke T."/>
        </authorList>
    </citation>
    <scope>NUCLEOTIDE SEQUENCE</scope>
    <source>
        <strain evidence="3">GVMAG-M-3300009155-2</strain>
    </source>
</reference>
<dbReference type="InterPro" id="IPR018879">
    <property type="entry name" value="MSV199_dom"/>
</dbReference>
<evidence type="ECO:0000313" key="3">
    <source>
        <dbReference type="EMBL" id="QHT31500.1"/>
    </source>
</evidence>
<feature type="coiled-coil region" evidence="1">
    <location>
        <begin position="148"/>
        <end position="182"/>
    </location>
</feature>
<feature type="domain" description="MSV199" evidence="2">
    <location>
        <begin position="95"/>
        <end position="147"/>
    </location>
</feature>
<accession>A0A6C0ET93</accession>